<dbReference type="FunCoup" id="A0A3P8VSL2">
    <property type="interactions" value="35"/>
</dbReference>
<organism evidence="2 3">
    <name type="scientific">Cynoglossus semilaevis</name>
    <name type="common">Tongue sole</name>
    <dbReference type="NCBI Taxonomy" id="244447"/>
    <lineage>
        <taxon>Eukaryota</taxon>
        <taxon>Metazoa</taxon>
        <taxon>Chordata</taxon>
        <taxon>Craniata</taxon>
        <taxon>Vertebrata</taxon>
        <taxon>Euteleostomi</taxon>
        <taxon>Actinopterygii</taxon>
        <taxon>Neopterygii</taxon>
        <taxon>Teleostei</taxon>
        <taxon>Neoteleostei</taxon>
        <taxon>Acanthomorphata</taxon>
        <taxon>Carangaria</taxon>
        <taxon>Pleuronectiformes</taxon>
        <taxon>Pleuronectoidei</taxon>
        <taxon>Cynoglossidae</taxon>
        <taxon>Cynoglossinae</taxon>
        <taxon>Cynoglossus</taxon>
    </lineage>
</organism>
<dbReference type="CTD" id="10443"/>
<proteinExistence type="predicted"/>
<dbReference type="PANTHER" id="PTHR13308:SF23">
    <property type="entry name" value="NEDD4-BINDING PROTEIN 2-LIKE 2"/>
    <property type="match status" value="1"/>
</dbReference>
<dbReference type="AlphaFoldDB" id="A0A3P8VSL2"/>
<protein>
    <submittedName>
        <fullName evidence="2">NEDD4 binding protein 2-like 2</fullName>
    </submittedName>
</protein>
<dbReference type="STRING" id="244447.ENSCSEP00000017299"/>
<dbReference type="PANTHER" id="PTHR13308">
    <property type="entry name" value="NEDD4-BINDING PROTEIN 2-LIKE 1"/>
    <property type="match status" value="1"/>
</dbReference>
<dbReference type="InParanoid" id="A0A3P8VSL2"/>
<dbReference type="GeneID" id="103378179"/>
<dbReference type="InterPro" id="IPR027417">
    <property type="entry name" value="P-loop_NTPase"/>
</dbReference>
<dbReference type="GO" id="GO:0005634">
    <property type="term" value="C:nucleus"/>
    <property type="evidence" value="ECO:0007669"/>
    <property type="project" value="TreeGrafter"/>
</dbReference>
<dbReference type="Pfam" id="PF13671">
    <property type="entry name" value="AAA_33"/>
    <property type="match status" value="1"/>
</dbReference>
<keyword evidence="3" id="KW-1185">Reference proteome</keyword>
<reference evidence="2" key="2">
    <citation type="submission" date="2025-08" db="UniProtKB">
        <authorList>
            <consortium name="Ensembl"/>
        </authorList>
    </citation>
    <scope>IDENTIFICATION</scope>
</reference>
<dbReference type="OrthoDB" id="3231855at2759"/>
<dbReference type="RefSeq" id="XP_024910594.1">
    <property type="nucleotide sequence ID" value="XM_025054826.1"/>
</dbReference>
<dbReference type="GO" id="GO:0003714">
    <property type="term" value="F:transcription corepressor activity"/>
    <property type="evidence" value="ECO:0007669"/>
    <property type="project" value="TreeGrafter"/>
</dbReference>
<dbReference type="GO" id="GO:0000122">
    <property type="term" value="P:negative regulation of transcription by RNA polymerase II"/>
    <property type="evidence" value="ECO:0007669"/>
    <property type="project" value="TreeGrafter"/>
</dbReference>
<feature type="region of interest" description="Disordered" evidence="1">
    <location>
        <begin position="1"/>
        <end position="50"/>
    </location>
</feature>
<evidence type="ECO:0000313" key="2">
    <source>
        <dbReference type="Ensembl" id="ENSCSEP00000017299.1"/>
    </source>
</evidence>
<accession>A0A3P8VSL2</accession>
<dbReference type="Ensembl" id="ENSCSET00000017514.1">
    <property type="protein sequence ID" value="ENSCSEP00000017299.1"/>
    <property type="gene ID" value="ENSCSEG00000011096.1"/>
</dbReference>
<evidence type="ECO:0000256" key="1">
    <source>
        <dbReference type="SAM" id="MobiDB-lite"/>
    </source>
</evidence>
<dbReference type="Gene3D" id="3.40.50.300">
    <property type="entry name" value="P-loop containing nucleotide triphosphate hydrolases"/>
    <property type="match status" value="1"/>
</dbReference>
<name>A0A3P8VSL2_CYNSE</name>
<dbReference type="OMA" id="PSWPHWY"/>
<dbReference type="GeneTree" id="ENSGT00940000161440"/>
<dbReference type="SUPFAM" id="SSF52540">
    <property type="entry name" value="P-loop containing nucleoside triphosphate hydrolases"/>
    <property type="match status" value="1"/>
</dbReference>
<reference evidence="2 3" key="1">
    <citation type="journal article" date="2014" name="Nat. Genet.">
        <title>Whole-genome sequence of a flatfish provides insights into ZW sex chromosome evolution and adaptation to a benthic lifestyle.</title>
        <authorList>
            <person name="Chen S."/>
            <person name="Zhang G."/>
            <person name="Shao C."/>
            <person name="Huang Q."/>
            <person name="Liu G."/>
            <person name="Zhang P."/>
            <person name="Song W."/>
            <person name="An N."/>
            <person name="Chalopin D."/>
            <person name="Volff J.N."/>
            <person name="Hong Y."/>
            <person name="Li Q."/>
            <person name="Sha Z."/>
            <person name="Zhou H."/>
            <person name="Xie M."/>
            <person name="Yu Q."/>
            <person name="Liu Y."/>
            <person name="Xiang H."/>
            <person name="Wang N."/>
            <person name="Wu K."/>
            <person name="Yang C."/>
            <person name="Zhou Q."/>
            <person name="Liao X."/>
            <person name="Yang L."/>
            <person name="Hu Q."/>
            <person name="Zhang J."/>
            <person name="Meng L."/>
            <person name="Jin L."/>
            <person name="Tian Y."/>
            <person name="Lian J."/>
            <person name="Yang J."/>
            <person name="Miao G."/>
            <person name="Liu S."/>
            <person name="Liang Z."/>
            <person name="Yan F."/>
            <person name="Li Y."/>
            <person name="Sun B."/>
            <person name="Zhang H."/>
            <person name="Zhang J."/>
            <person name="Zhu Y."/>
            <person name="Du M."/>
            <person name="Zhao Y."/>
            <person name="Schartl M."/>
            <person name="Tang Q."/>
            <person name="Wang J."/>
        </authorList>
    </citation>
    <scope>NUCLEOTIDE SEQUENCE</scope>
</reference>
<evidence type="ECO:0000313" key="3">
    <source>
        <dbReference type="Proteomes" id="UP000265120"/>
    </source>
</evidence>
<dbReference type="InterPro" id="IPR026302">
    <property type="entry name" value="NEDD4-bd_p2"/>
</dbReference>
<reference evidence="2" key="3">
    <citation type="submission" date="2025-09" db="UniProtKB">
        <authorList>
            <consortium name="Ensembl"/>
        </authorList>
    </citation>
    <scope>IDENTIFICATION</scope>
</reference>
<sequence length="472" mass="53974">MSQSGSPYLSPPVAQTPCVGENTKNSEDGLLNITDVIGKDQTGPDSNDRDRVMKEVGLTSAAFIGPSFPPPPATAKSDFENELSEFYKELETTDGGTGARVNTGTQKHVAQKTTNVEWEFAETDGYWKNSGQKCPSWPHWYQNEPYHLKKLRPNQTPMSHQPQIPYQQVLKAPAGLGPHGPPFHYPPPPYAFHINPQTQASPHVNPTWSAPNMSSHYLQNAHTQRFHSPHEHNLHRGHPYENYPQNLNRGVRGYEYRNYTDDGNVDWRRNKEGEFPQFDKDHVWRQERVSQNEQNERHCQPRENTHPQSSTLILILMRGLPGSGKTTLARELVSTGPNGLILSTDDYFAQGKDYHYDPGLLGAAHDWNHRRAKDAMDDRRSPIIIDNTNIEAWEMKPYVKIALEKGYRVDFCEPDTRWKFDPCELGKRNKHGVHQEKIAKMRKRFAFPVSIDIVMSSVDPPHVTQRHRSNQR</sequence>
<dbReference type="Proteomes" id="UP000265120">
    <property type="component" value="Chromosome 4"/>
</dbReference>